<reference evidence="2 3" key="1">
    <citation type="journal article" date="2015" name="Stand. Genomic Sci.">
        <title>Genomic Encyclopedia of Bacterial and Archaeal Type Strains, Phase III: the genomes of soil and plant-associated and newly described type strains.</title>
        <authorList>
            <person name="Whitman W.B."/>
            <person name="Woyke T."/>
            <person name="Klenk H.P."/>
            <person name="Zhou Y."/>
            <person name="Lilburn T.G."/>
            <person name="Beck B.J."/>
            <person name="De Vos P."/>
            <person name="Vandamme P."/>
            <person name="Eisen J.A."/>
            <person name="Garrity G."/>
            <person name="Hugenholtz P."/>
            <person name="Kyrpides N.C."/>
        </authorList>
    </citation>
    <scope>NUCLEOTIDE SEQUENCE [LARGE SCALE GENOMIC DNA]</scope>
    <source>
        <strain evidence="2 3">CGMCC 1.6858</strain>
    </source>
</reference>
<evidence type="ECO:0000313" key="3">
    <source>
        <dbReference type="Proteomes" id="UP000316905"/>
    </source>
</evidence>
<dbReference type="OrthoDB" id="9801841at2"/>
<evidence type="ECO:0000313" key="2">
    <source>
        <dbReference type="EMBL" id="TWI48949.1"/>
    </source>
</evidence>
<dbReference type="InterPro" id="IPR001932">
    <property type="entry name" value="PPM-type_phosphatase-like_dom"/>
</dbReference>
<dbReference type="RefSeq" id="WP_145145254.1">
    <property type="nucleotide sequence ID" value="NZ_VLKY01000019.1"/>
</dbReference>
<sequence length="251" mass="28254">MIKLIGCGVFSYPKNFDRNNQDSFLTPRNIGNGFLLAVADGVGAYHGADKASKIAIDVLAETKAMGGKIDVESTFRTIKSEIAKLSILNESFQDAATTLTFCYAGEKGFQIGHIGDCRIYVRKNDKLIQLTKDHTQHQKLIDEGIYRASELKKLSGKNTLFTALSKNINLQSQEIYIPYSEITNDSYVDLFIMSDGAYHFWEKRPKFLLNTLSDPSSFASSLHRRIKRFQPIDDYTLVAAKFSFLPEINEN</sequence>
<keyword evidence="3" id="KW-1185">Reference proteome</keyword>
<organism evidence="2 3">
    <name type="scientific">Pseudomonas duriflava</name>
    <dbReference type="NCBI Taxonomy" id="459528"/>
    <lineage>
        <taxon>Bacteria</taxon>
        <taxon>Pseudomonadati</taxon>
        <taxon>Pseudomonadota</taxon>
        <taxon>Gammaproteobacteria</taxon>
        <taxon>Pseudomonadales</taxon>
        <taxon>Pseudomonadaceae</taxon>
        <taxon>Pseudomonas</taxon>
    </lineage>
</organism>
<proteinExistence type="predicted"/>
<comment type="caution">
    <text evidence="2">The sequence shown here is derived from an EMBL/GenBank/DDBJ whole genome shotgun (WGS) entry which is preliminary data.</text>
</comment>
<accession>A0A562PX13</accession>
<dbReference type="SMART" id="SM00332">
    <property type="entry name" value="PP2Cc"/>
    <property type="match status" value="1"/>
</dbReference>
<dbReference type="Proteomes" id="UP000316905">
    <property type="component" value="Unassembled WGS sequence"/>
</dbReference>
<dbReference type="Gene3D" id="3.60.40.10">
    <property type="entry name" value="PPM-type phosphatase domain"/>
    <property type="match status" value="1"/>
</dbReference>
<dbReference type="SUPFAM" id="SSF81606">
    <property type="entry name" value="PP2C-like"/>
    <property type="match status" value="1"/>
</dbReference>
<name>A0A562PX13_9PSED</name>
<gene>
    <name evidence="2" type="ORF">IQ22_04082</name>
</gene>
<dbReference type="SMART" id="SM00331">
    <property type="entry name" value="PP2C_SIG"/>
    <property type="match status" value="1"/>
</dbReference>
<dbReference type="InterPro" id="IPR036457">
    <property type="entry name" value="PPM-type-like_dom_sf"/>
</dbReference>
<dbReference type="CDD" id="cd00143">
    <property type="entry name" value="PP2Cc"/>
    <property type="match status" value="1"/>
</dbReference>
<dbReference type="AlphaFoldDB" id="A0A562PX13"/>
<dbReference type="PROSITE" id="PS51746">
    <property type="entry name" value="PPM_2"/>
    <property type="match status" value="1"/>
</dbReference>
<dbReference type="EMBL" id="VLKY01000019">
    <property type="protein sequence ID" value="TWI48949.1"/>
    <property type="molecule type" value="Genomic_DNA"/>
</dbReference>
<dbReference type="Pfam" id="PF13672">
    <property type="entry name" value="PP2C_2"/>
    <property type="match status" value="1"/>
</dbReference>
<evidence type="ECO:0000259" key="1">
    <source>
        <dbReference type="PROSITE" id="PS51746"/>
    </source>
</evidence>
<feature type="domain" description="PPM-type phosphatase" evidence="1">
    <location>
        <begin position="6"/>
        <end position="251"/>
    </location>
</feature>
<protein>
    <submittedName>
        <fullName evidence="2">Serine/threonine protein phosphatase PrpC</fullName>
    </submittedName>
</protein>